<accession>A0A699J196</accession>
<dbReference type="PANTHER" id="PTHR46890:SF48">
    <property type="entry name" value="RNA-DIRECTED DNA POLYMERASE"/>
    <property type="match status" value="1"/>
</dbReference>
<dbReference type="Pfam" id="PF00078">
    <property type="entry name" value="RVT_1"/>
    <property type="match status" value="1"/>
</dbReference>
<gene>
    <name evidence="2" type="ORF">Tci_575631</name>
</gene>
<name>A0A699J196_TANCI</name>
<dbReference type="InterPro" id="IPR036691">
    <property type="entry name" value="Endo/exonu/phosph_ase_sf"/>
</dbReference>
<dbReference type="InterPro" id="IPR000477">
    <property type="entry name" value="RT_dom"/>
</dbReference>
<dbReference type="AlphaFoldDB" id="A0A699J196"/>
<protein>
    <submittedName>
        <fullName evidence="2">RNA-directed DNA polymerase, eukaryota</fullName>
    </submittedName>
</protein>
<dbReference type="PANTHER" id="PTHR46890">
    <property type="entry name" value="NON-LTR RETROLELEMENT REVERSE TRANSCRIPTASE-LIKE PROTEIN-RELATED"/>
    <property type="match status" value="1"/>
</dbReference>
<evidence type="ECO:0000313" key="2">
    <source>
        <dbReference type="EMBL" id="GFA03659.1"/>
    </source>
</evidence>
<dbReference type="InterPro" id="IPR052343">
    <property type="entry name" value="Retrotransposon-Effector_Assoc"/>
</dbReference>
<dbReference type="GO" id="GO:0003964">
    <property type="term" value="F:RNA-directed DNA polymerase activity"/>
    <property type="evidence" value="ECO:0007669"/>
    <property type="project" value="UniProtKB-KW"/>
</dbReference>
<sequence>MEKITHMDAKFMWGNSNYDFVYSDSLGNSGGILCIWEARVFKKDNVTKSDNFIAIYGTWLPNNIKILFVAMYAPQQPTSKRALWDYVSYMLGNWNGEAILLGDFNEVRSQEERRGSWFNHASARVFNQFISTSSLIDVKLEGYSFTWPHPSVTKMSMIDQFLVFEGIVSLFPSITAICLDRHLSDHRPILLRDIQLDFGPIPFRFFHVWFKYDGFDEMVEHTWKSFSHSDRNGMIRFKKKLQDLKLVIRQWVKVKRDQLSSSKLNIESELRVIDKNIDHGKGIDLLVVRRQDLKRQLHGIKLKDTAESIQKSKIRWAIEGDENTKFFHGIINKKRSQLAIRGVLNDGVWQTEPGVVKEAFQKHFEARFKKPISVGLKFNFTFPNRLVQEQADDLERIVSRDEIRTVVWDCGDNKSPGPNGYSFEFFKKYWNFVGSDFREAVEHFFNKGAFSKGCNAPFIALIPKVLDVKIVSDFRPICLIGCIYKVVTKIMANRLGTVISDIVSNTQSAFVFDRQILDGPFIINEILHWCKRKNKRALFFKVDFAKAYDSVRVVEAEMFEGIRLGTSLTLSHLFYADDALTLGEWTRDNLRCIIHVL</sequence>
<organism evidence="2">
    <name type="scientific">Tanacetum cinerariifolium</name>
    <name type="common">Dalmatian daisy</name>
    <name type="synonym">Chrysanthemum cinerariifolium</name>
    <dbReference type="NCBI Taxonomy" id="118510"/>
    <lineage>
        <taxon>Eukaryota</taxon>
        <taxon>Viridiplantae</taxon>
        <taxon>Streptophyta</taxon>
        <taxon>Embryophyta</taxon>
        <taxon>Tracheophyta</taxon>
        <taxon>Spermatophyta</taxon>
        <taxon>Magnoliopsida</taxon>
        <taxon>eudicotyledons</taxon>
        <taxon>Gunneridae</taxon>
        <taxon>Pentapetalae</taxon>
        <taxon>asterids</taxon>
        <taxon>campanulids</taxon>
        <taxon>Asterales</taxon>
        <taxon>Asteraceae</taxon>
        <taxon>Asteroideae</taxon>
        <taxon>Anthemideae</taxon>
        <taxon>Anthemidinae</taxon>
        <taxon>Tanacetum</taxon>
    </lineage>
</organism>
<dbReference type="EMBL" id="BKCJ010359221">
    <property type="protein sequence ID" value="GFA03659.1"/>
    <property type="molecule type" value="Genomic_DNA"/>
</dbReference>
<keyword evidence="2" id="KW-0695">RNA-directed DNA polymerase</keyword>
<keyword evidence="2" id="KW-0808">Transferase</keyword>
<reference evidence="2" key="1">
    <citation type="journal article" date="2019" name="Sci. Rep.">
        <title>Draft genome of Tanacetum cinerariifolium, the natural source of mosquito coil.</title>
        <authorList>
            <person name="Yamashiro T."/>
            <person name="Shiraishi A."/>
            <person name="Satake H."/>
            <person name="Nakayama K."/>
        </authorList>
    </citation>
    <scope>NUCLEOTIDE SEQUENCE</scope>
</reference>
<dbReference type="SUPFAM" id="SSF56219">
    <property type="entry name" value="DNase I-like"/>
    <property type="match status" value="1"/>
</dbReference>
<proteinExistence type="predicted"/>
<keyword evidence="2" id="KW-0548">Nucleotidyltransferase</keyword>
<evidence type="ECO:0000259" key="1">
    <source>
        <dbReference type="Pfam" id="PF00078"/>
    </source>
</evidence>
<comment type="caution">
    <text evidence="2">The sequence shown here is derived from an EMBL/GenBank/DDBJ whole genome shotgun (WGS) entry which is preliminary data.</text>
</comment>
<feature type="domain" description="Reverse transcriptase" evidence="1">
    <location>
        <begin position="471"/>
        <end position="553"/>
    </location>
</feature>
<dbReference type="Gene3D" id="3.60.10.10">
    <property type="entry name" value="Endonuclease/exonuclease/phosphatase"/>
    <property type="match status" value="1"/>
</dbReference>